<accession>A0A428K639</accession>
<gene>
    <name evidence="2" type="ORF">EJA19_02865</name>
</gene>
<protein>
    <submittedName>
        <fullName evidence="2">DUF4296 domain-containing protein</fullName>
    </submittedName>
</protein>
<dbReference type="RefSeq" id="WP_125466833.1">
    <property type="nucleotide sequence ID" value="NZ_RWBG01000001.1"/>
</dbReference>
<reference evidence="2 3" key="1">
    <citation type="submission" date="2018-12" db="EMBL/GenBank/DDBJ databases">
        <title>Mangrovimonas spongiae sp. nov., a novel member of the genus Mangrovimonas isolated from marine sponge.</title>
        <authorList>
            <person name="Zhuang L."/>
            <person name="Luo L."/>
        </authorList>
    </citation>
    <scope>NUCLEOTIDE SEQUENCE [LARGE SCALE GENOMIC DNA]</scope>
    <source>
        <strain evidence="2 3">HN-E26</strain>
    </source>
</reference>
<organism evidence="2 3">
    <name type="scientific">Mangrovimonas spongiae</name>
    <dbReference type="NCBI Taxonomy" id="2494697"/>
    <lineage>
        <taxon>Bacteria</taxon>
        <taxon>Pseudomonadati</taxon>
        <taxon>Bacteroidota</taxon>
        <taxon>Flavobacteriia</taxon>
        <taxon>Flavobacteriales</taxon>
        <taxon>Flavobacteriaceae</taxon>
        <taxon>Mangrovimonas</taxon>
    </lineage>
</organism>
<dbReference type="Pfam" id="PF14129">
    <property type="entry name" value="DUF4296"/>
    <property type="match status" value="1"/>
</dbReference>
<dbReference type="OrthoDB" id="1525222at2"/>
<comment type="caution">
    <text evidence="2">The sequence shown here is derived from an EMBL/GenBank/DDBJ whole genome shotgun (WGS) entry which is preliminary data.</text>
</comment>
<dbReference type="InterPro" id="IPR025381">
    <property type="entry name" value="DUF4296"/>
</dbReference>
<keyword evidence="3" id="KW-1185">Reference proteome</keyword>
<evidence type="ECO:0000259" key="1">
    <source>
        <dbReference type="Pfam" id="PF14129"/>
    </source>
</evidence>
<dbReference type="PROSITE" id="PS51257">
    <property type="entry name" value="PROKAR_LIPOPROTEIN"/>
    <property type="match status" value="1"/>
</dbReference>
<name>A0A428K639_9FLAO</name>
<feature type="domain" description="DUF4296" evidence="1">
    <location>
        <begin position="26"/>
        <end position="108"/>
    </location>
</feature>
<sequence>MKKISVYMLCLLVFSACNYSYKPEKPENLIAKDKMVDVLMDISLLSSAKGVNKKKLENKGIHPETYIYKKHHIDSLQFVESNAYYASNGKVYEEILNAVTDSLKRLKDKFDDQVEKEAKNKRFKDSIKREETKKKKLKEFKAIARPDQKVN</sequence>
<evidence type="ECO:0000313" key="3">
    <source>
        <dbReference type="Proteomes" id="UP000270620"/>
    </source>
</evidence>
<proteinExistence type="predicted"/>
<evidence type="ECO:0000313" key="2">
    <source>
        <dbReference type="EMBL" id="RSK41841.1"/>
    </source>
</evidence>
<dbReference type="Proteomes" id="UP000270620">
    <property type="component" value="Unassembled WGS sequence"/>
</dbReference>
<dbReference type="EMBL" id="RWBG01000001">
    <property type="protein sequence ID" value="RSK41841.1"/>
    <property type="molecule type" value="Genomic_DNA"/>
</dbReference>
<dbReference type="AlphaFoldDB" id="A0A428K639"/>